<dbReference type="Proteomes" id="UP000825072">
    <property type="component" value="Chromosome 1"/>
</dbReference>
<accession>A0AAD1NVJ6</accession>
<organism evidence="1 2">
    <name type="scientific">Cutibacterium modestum</name>
    <dbReference type="NCBI Taxonomy" id="2559073"/>
    <lineage>
        <taxon>Bacteria</taxon>
        <taxon>Bacillati</taxon>
        <taxon>Actinomycetota</taxon>
        <taxon>Actinomycetes</taxon>
        <taxon>Propionibacteriales</taxon>
        <taxon>Propionibacteriaceae</taxon>
        <taxon>Cutibacterium</taxon>
    </lineage>
</organism>
<gene>
    <name evidence="1" type="ORF">KB1_05210</name>
</gene>
<name>A0AAD1NVJ6_9ACTN</name>
<evidence type="ECO:0000313" key="1">
    <source>
        <dbReference type="EMBL" id="BCY24531.1"/>
    </source>
</evidence>
<sequence length="71" mass="7852">MVPRRFDQDVVLRRLNLSSSLLRTLCEVGAKPNLELVERLAVERILIQLVDLAVGINTHVSASMGTGTPLR</sequence>
<protein>
    <submittedName>
        <fullName evidence="1">Uncharacterized protein</fullName>
    </submittedName>
</protein>
<proteinExistence type="predicted"/>
<dbReference type="EMBL" id="AP024747">
    <property type="protein sequence ID" value="BCY24531.1"/>
    <property type="molecule type" value="Genomic_DNA"/>
</dbReference>
<dbReference type="AlphaFoldDB" id="A0AAD1NVJ6"/>
<reference evidence="1" key="1">
    <citation type="submission" date="2021-06" db="EMBL/GenBank/DDBJ databases">
        <title>Genome sequence of Cutibacterium modestum strain KB17-24694.</title>
        <authorList>
            <person name="Dekio I."/>
            <person name="Asahina A."/>
            <person name="Nishida M."/>
        </authorList>
    </citation>
    <scope>NUCLEOTIDE SEQUENCE</scope>
    <source>
        <strain evidence="1">KB17-24694</strain>
    </source>
</reference>
<evidence type="ECO:0000313" key="2">
    <source>
        <dbReference type="Proteomes" id="UP000825072"/>
    </source>
</evidence>